<name>A0A0B6ZVB4_9EUPU</name>
<reference evidence="1" key="1">
    <citation type="submission" date="2014-12" db="EMBL/GenBank/DDBJ databases">
        <title>Insight into the proteome of Arion vulgaris.</title>
        <authorList>
            <person name="Aradska J."/>
            <person name="Bulat T."/>
            <person name="Smidak R."/>
            <person name="Sarate P."/>
            <person name="Gangsoo J."/>
            <person name="Sialana F."/>
            <person name="Bilban M."/>
            <person name="Lubec G."/>
        </authorList>
    </citation>
    <scope>NUCLEOTIDE SEQUENCE</scope>
    <source>
        <tissue evidence="1">Skin</tissue>
    </source>
</reference>
<sequence>MGGCILAKRRMRRPWRIWIQDVIDDLRMTAAGAGHLALLEELLVWQSSAQYWLFDDDDDD</sequence>
<proteinExistence type="predicted"/>
<protein>
    <submittedName>
        <fullName evidence="1">Uncharacterized protein</fullName>
    </submittedName>
</protein>
<accession>A0A0B6ZVB4</accession>
<dbReference type="AlphaFoldDB" id="A0A0B6ZVB4"/>
<evidence type="ECO:0000313" key="1">
    <source>
        <dbReference type="EMBL" id="CEK71725.1"/>
    </source>
</evidence>
<gene>
    <name evidence="1" type="primary">ORF79581</name>
</gene>
<organism evidence="1">
    <name type="scientific">Arion vulgaris</name>
    <dbReference type="NCBI Taxonomy" id="1028688"/>
    <lineage>
        <taxon>Eukaryota</taxon>
        <taxon>Metazoa</taxon>
        <taxon>Spiralia</taxon>
        <taxon>Lophotrochozoa</taxon>
        <taxon>Mollusca</taxon>
        <taxon>Gastropoda</taxon>
        <taxon>Heterobranchia</taxon>
        <taxon>Euthyneura</taxon>
        <taxon>Panpulmonata</taxon>
        <taxon>Eupulmonata</taxon>
        <taxon>Stylommatophora</taxon>
        <taxon>Helicina</taxon>
        <taxon>Arionoidea</taxon>
        <taxon>Arionidae</taxon>
        <taxon>Arion</taxon>
    </lineage>
</organism>
<feature type="non-terminal residue" evidence="1">
    <location>
        <position position="60"/>
    </location>
</feature>
<dbReference type="EMBL" id="HACG01024860">
    <property type="protein sequence ID" value="CEK71725.1"/>
    <property type="molecule type" value="Transcribed_RNA"/>
</dbReference>